<dbReference type="InterPro" id="IPR006437">
    <property type="entry name" value="Phage_terminase_lsu"/>
</dbReference>
<dbReference type="Proteomes" id="UP000076512">
    <property type="component" value="Unassembled WGS sequence"/>
</dbReference>
<dbReference type="RefSeq" id="WP_067579488.1">
    <property type="nucleotide sequence ID" value="NZ_JABMCZ010000002.1"/>
</dbReference>
<dbReference type="Gene3D" id="3.40.50.300">
    <property type="entry name" value="P-loop containing nucleotide triphosphate hydrolases"/>
    <property type="match status" value="1"/>
</dbReference>
<dbReference type="NCBIfam" id="TIGR01547">
    <property type="entry name" value="phage_term_2"/>
    <property type="match status" value="1"/>
</dbReference>
<dbReference type="PANTHER" id="PTHR39184">
    <property type="match status" value="1"/>
</dbReference>
<name>A0A164H2C8_9NOCA</name>
<reference evidence="1 2" key="1">
    <citation type="submission" date="2016-04" db="EMBL/GenBank/DDBJ databases">
        <authorList>
            <person name="Evans L.H."/>
            <person name="Alamgir A."/>
            <person name="Owens N."/>
            <person name="Weber N.D."/>
            <person name="Virtaneva K."/>
            <person name="Barbian K."/>
            <person name="Babar A."/>
            <person name="Rosenke K."/>
        </authorList>
    </citation>
    <scope>NUCLEOTIDE SEQUENCE [LARGE SCALE GENOMIC DNA]</scope>
    <source>
        <strain evidence="1 2">IFM 0406</strain>
    </source>
</reference>
<gene>
    <name evidence="1" type="ORF">AWN90_09380</name>
</gene>
<evidence type="ECO:0000313" key="1">
    <source>
        <dbReference type="EMBL" id="KZM68142.1"/>
    </source>
</evidence>
<dbReference type="OrthoDB" id="4498710at2"/>
<dbReference type="EMBL" id="LWGR01000021">
    <property type="protein sequence ID" value="KZM68142.1"/>
    <property type="molecule type" value="Genomic_DNA"/>
</dbReference>
<dbReference type="PANTHER" id="PTHR39184:SF1">
    <property type="entry name" value="PBSX PHAGE TERMINASE LARGE SUBUNIT"/>
    <property type="match status" value="1"/>
</dbReference>
<protein>
    <submittedName>
        <fullName evidence="1">Terminase</fullName>
    </submittedName>
</protein>
<dbReference type="InterPro" id="IPR027417">
    <property type="entry name" value="P-loop_NTPase"/>
</dbReference>
<keyword evidence="2" id="KW-1185">Reference proteome</keyword>
<dbReference type="Pfam" id="PF03237">
    <property type="entry name" value="Terminase_6N"/>
    <property type="match status" value="1"/>
</dbReference>
<dbReference type="AlphaFoldDB" id="A0A164H2C8"/>
<dbReference type="Gene3D" id="3.30.420.280">
    <property type="match status" value="1"/>
</dbReference>
<comment type="caution">
    <text evidence="1">The sequence shown here is derived from an EMBL/GenBank/DDBJ whole genome shotgun (WGS) entry which is preliminary data.</text>
</comment>
<dbReference type="STRING" id="455432.AWN90_09380"/>
<organism evidence="1 2">
    <name type="scientific">Nocardia terpenica</name>
    <dbReference type="NCBI Taxonomy" id="455432"/>
    <lineage>
        <taxon>Bacteria</taxon>
        <taxon>Bacillati</taxon>
        <taxon>Actinomycetota</taxon>
        <taxon>Actinomycetes</taxon>
        <taxon>Mycobacteriales</taxon>
        <taxon>Nocardiaceae</taxon>
        <taxon>Nocardia</taxon>
    </lineage>
</organism>
<dbReference type="InterPro" id="IPR052380">
    <property type="entry name" value="Viral_DNA_packaging_terminase"/>
</dbReference>
<accession>A0A164H2C8</accession>
<proteinExistence type="predicted"/>
<evidence type="ECO:0000313" key="2">
    <source>
        <dbReference type="Proteomes" id="UP000076512"/>
    </source>
</evidence>
<sequence length="444" mass="49086">MNRLLEDLPISRKQAVSIVEADARANVWDGAIRSGKTISSILRWQMFVADPPPGGQLIMVGRTRDSLARNVIEPMRDPALFGPLAYRVSYTVGAGTANILGRRVYVLGASDVKAEKSLRGLTVAGAYLDEITVIQEDFFKQVLGRMSLDSSKLFGTTNPDSPNHWLKKDYLDRIRSGQLPDWRTWRFTLDDNPALSEEKKNQYKREYTGLWYRRFVLGEWVAADGAVYDSWDETRHVIAWDRLPVMQDVVAVGVDYGTTNPTSAILLGVGVDGVLYLIDEYRYQASSDAARLTDGQLSAQIRTWLAAQHLPPHPATGHVQASAPGAIVVDPAAASFRVQLREDGVLTAAADNDVLYGIRLVSSLLGAGKLRVSTRCTGFLSEVTGYSWDSKATEQGIDAPIKVADHSLDAARYAIATTERRWRPYIDFAAEPRPPNHDREGVTP</sequence>